<reference evidence="1" key="1">
    <citation type="submission" date="2018-06" db="EMBL/GenBank/DDBJ databases">
        <authorList>
            <person name="Zhirakovskaya E."/>
        </authorList>
    </citation>
    <scope>NUCLEOTIDE SEQUENCE</scope>
</reference>
<gene>
    <name evidence="1" type="ORF">MNBD_GAMMA08-2933</name>
</gene>
<proteinExistence type="predicted"/>
<organism evidence="1">
    <name type="scientific">hydrothermal vent metagenome</name>
    <dbReference type="NCBI Taxonomy" id="652676"/>
    <lineage>
        <taxon>unclassified sequences</taxon>
        <taxon>metagenomes</taxon>
        <taxon>ecological metagenomes</taxon>
    </lineage>
</organism>
<accession>A0A3B0X6L9</accession>
<dbReference type="AlphaFoldDB" id="A0A3B0X6L9"/>
<name>A0A3B0X6L9_9ZZZZ</name>
<protein>
    <submittedName>
        <fullName evidence="1">Uncharacterized protein</fullName>
    </submittedName>
</protein>
<dbReference type="EMBL" id="UOFH01000119">
    <property type="protein sequence ID" value="VAW60033.1"/>
    <property type="molecule type" value="Genomic_DNA"/>
</dbReference>
<evidence type="ECO:0000313" key="1">
    <source>
        <dbReference type="EMBL" id="VAW60033.1"/>
    </source>
</evidence>
<sequence>MLVKQGVTDIGLPGTEGSPLKFRAFCPDPPGSTISDWGYLFSNVFMPSKAESNTYVIESKGCDGAYPLTATVKAYPQIKANIKVNITYNYVKKEDSVPKKNAPEVIKTQSQDIKAGAETSTVVVHADNWEIGVALGGSVDSISLGSQLKVLQPSELLKGLRESISIFLYLFDLIMLDSTENILSGKAKKRVDLMYGGNAIGESVPDTDTTGLAWDRKSSTGTGKIGIRYPKIELALEYANAEIDQSTELGYKLTAELKADPLLGIGMEIDILTAMVKIGMNGLLPGSNTMLEAGEKFGKFIWEIINDDKDKKEEIPETQKNIEDRNFYFEAGISLVMKVGASIGCGVKWEKQLGDSAGVTVPDPVTEKGAYSAAANASLDFLLEGKVYVKGRAFMVMFEAGLMIALGSAKAAEAAKIEFKYEFTTVGGQPAVAGGVEWNGLAFLFASYWSAGVKRKDNADGVKGQGGGMGKTAAPTKEKTEAELALLMKKNAQQWVLIDHGKYPKDPVIPLDEYAKL</sequence>